<gene>
    <name evidence="1" type="ORF">O6H91_15G051300</name>
</gene>
<protein>
    <submittedName>
        <fullName evidence="1">Uncharacterized protein</fullName>
    </submittedName>
</protein>
<name>A0ACC2BI79_DIPCM</name>
<organism evidence="1 2">
    <name type="scientific">Diphasiastrum complanatum</name>
    <name type="common">Issler's clubmoss</name>
    <name type="synonym">Lycopodium complanatum</name>
    <dbReference type="NCBI Taxonomy" id="34168"/>
    <lineage>
        <taxon>Eukaryota</taxon>
        <taxon>Viridiplantae</taxon>
        <taxon>Streptophyta</taxon>
        <taxon>Embryophyta</taxon>
        <taxon>Tracheophyta</taxon>
        <taxon>Lycopodiopsida</taxon>
        <taxon>Lycopodiales</taxon>
        <taxon>Lycopodiaceae</taxon>
        <taxon>Lycopodioideae</taxon>
        <taxon>Diphasiastrum</taxon>
    </lineage>
</organism>
<dbReference type="EMBL" id="CM055106">
    <property type="protein sequence ID" value="KAJ7529459.1"/>
    <property type="molecule type" value="Genomic_DNA"/>
</dbReference>
<evidence type="ECO:0000313" key="2">
    <source>
        <dbReference type="Proteomes" id="UP001162992"/>
    </source>
</evidence>
<comment type="caution">
    <text evidence="1">The sequence shown here is derived from an EMBL/GenBank/DDBJ whole genome shotgun (WGS) entry which is preliminary data.</text>
</comment>
<dbReference type="Proteomes" id="UP001162992">
    <property type="component" value="Chromosome 15"/>
</dbReference>
<sequence length="541" mass="61123">MGEKVLVRKAETSAPIWQRVLLVLCISSMMMFSLFLVFDIESAIKWTGLSNLSETTVQYPVPGSHKSRIHAPILKDDESCLSRTQHLLYRRDSKVLPPSPALDEAWKRYRELHRSCSHGKNWTDHFLNGGQKTDPCNYLIFVEGGAGLGNKILALVSAFTYAFVTDRVLLIDSRKNLPSMLCEPFPGSSWILPDSFPYDQIESSPSLGAAIDKKFENFDVVNIHLEHIQGWGDQQFFCDDRHYSLMKVRWVAWTSTQYYATSMLALPSFWHRLDSLFPSKTDIFPRLARLIILPANHIWARVLRVYWGYLSCSGSRVGIQIRLHGRWDLAAFDAPVSARIRDCLTSHNLLPTTAVEENATQLSGLYSKHYHSEQDGKAVDIAVLIASLQIKYFEEMKELHSRYPSVDGRLVRVHMVSHGGREENTLEQAESALAEMWLLSFSDHLATSAYSTFGYVAQGLGGLRPYILNIRGENISNDGLPSCHIGQSIEPCTHFPQSPICEGSKPTPEHQAWLDKHMQPCQDQQSGLQLIYSDPAETLPT</sequence>
<evidence type="ECO:0000313" key="1">
    <source>
        <dbReference type="EMBL" id="KAJ7529459.1"/>
    </source>
</evidence>
<accession>A0ACC2BI79</accession>
<proteinExistence type="predicted"/>
<reference evidence="2" key="1">
    <citation type="journal article" date="2024" name="Proc. Natl. Acad. Sci. U.S.A.">
        <title>Extraordinary preservation of gene collinearity over three hundred million years revealed in homosporous lycophytes.</title>
        <authorList>
            <person name="Li C."/>
            <person name="Wickell D."/>
            <person name="Kuo L.Y."/>
            <person name="Chen X."/>
            <person name="Nie B."/>
            <person name="Liao X."/>
            <person name="Peng D."/>
            <person name="Ji J."/>
            <person name="Jenkins J."/>
            <person name="Williams M."/>
            <person name="Shu S."/>
            <person name="Plott C."/>
            <person name="Barry K."/>
            <person name="Rajasekar S."/>
            <person name="Grimwood J."/>
            <person name="Han X."/>
            <person name="Sun S."/>
            <person name="Hou Z."/>
            <person name="He W."/>
            <person name="Dai G."/>
            <person name="Sun C."/>
            <person name="Schmutz J."/>
            <person name="Leebens-Mack J.H."/>
            <person name="Li F.W."/>
            <person name="Wang L."/>
        </authorList>
    </citation>
    <scope>NUCLEOTIDE SEQUENCE [LARGE SCALE GENOMIC DNA]</scope>
    <source>
        <strain evidence="2">cv. PW_Plant_1</strain>
    </source>
</reference>
<keyword evidence="2" id="KW-1185">Reference proteome</keyword>